<comment type="caution">
    <text evidence="1">The sequence shown here is derived from an EMBL/GenBank/DDBJ whole genome shotgun (WGS) entry which is preliminary data.</text>
</comment>
<dbReference type="Proteomes" id="UP001157502">
    <property type="component" value="Chromosome 30"/>
</dbReference>
<proteinExistence type="predicted"/>
<reference evidence="1" key="1">
    <citation type="submission" date="2021-05" db="EMBL/GenBank/DDBJ databases">
        <authorList>
            <person name="Pan Q."/>
            <person name="Jouanno E."/>
            <person name="Zahm M."/>
            <person name="Klopp C."/>
            <person name="Cabau C."/>
            <person name="Louis A."/>
            <person name="Berthelot C."/>
            <person name="Parey E."/>
            <person name="Roest Crollius H."/>
            <person name="Montfort J."/>
            <person name="Robinson-Rechavi M."/>
            <person name="Bouchez O."/>
            <person name="Lampietro C."/>
            <person name="Lopez Roques C."/>
            <person name="Donnadieu C."/>
            <person name="Postlethwait J."/>
            <person name="Bobe J."/>
            <person name="Dillon D."/>
            <person name="Chandos A."/>
            <person name="von Hippel F."/>
            <person name="Guiguen Y."/>
        </authorList>
    </citation>
    <scope>NUCLEOTIDE SEQUENCE</scope>
    <source>
        <strain evidence="1">YG-Jan2019</strain>
    </source>
</reference>
<sequence>MTKLQSFRAFLNERLTVAALEIFGAVEKTVVEYEEEIERLQRLQRITPVIKQRQRDSQNVSLIVAEEEVPPEEQYSEQEWSPSLVEEDPETTQIKQEQEELSQEEEQLQEIFTTEHSIFTPPCVKSECNQEDPLWSLTLPQTQTVENRETDSRPVDVSFILLSRKPPSRQVALLCSGKRFYAKQPDYLPNVD</sequence>
<protein>
    <submittedName>
        <fullName evidence="1">Uncharacterized protein</fullName>
    </submittedName>
</protein>
<name>A0ACC2FBD5_DALPE</name>
<gene>
    <name evidence="1" type="ORF">DPEC_G00312110</name>
</gene>
<evidence type="ECO:0000313" key="2">
    <source>
        <dbReference type="Proteomes" id="UP001157502"/>
    </source>
</evidence>
<keyword evidence="2" id="KW-1185">Reference proteome</keyword>
<accession>A0ACC2FBD5</accession>
<dbReference type="EMBL" id="CM055757">
    <property type="protein sequence ID" value="KAJ7988716.1"/>
    <property type="molecule type" value="Genomic_DNA"/>
</dbReference>
<organism evidence="1 2">
    <name type="scientific">Dallia pectoralis</name>
    <name type="common">Alaska blackfish</name>
    <dbReference type="NCBI Taxonomy" id="75939"/>
    <lineage>
        <taxon>Eukaryota</taxon>
        <taxon>Metazoa</taxon>
        <taxon>Chordata</taxon>
        <taxon>Craniata</taxon>
        <taxon>Vertebrata</taxon>
        <taxon>Euteleostomi</taxon>
        <taxon>Actinopterygii</taxon>
        <taxon>Neopterygii</taxon>
        <taxon>Teleostei</taxon>
        <taxon>Protacanthopterygii</taxon>
        <taxon>Esociformes</taxon>
        <taxon>Umbridae</taxon>
        <taxon>Dallia</taxon>
    </lineage>
</organism>
<evidence type="ECO:0000313" key="1">
    <source>
        <dbReference type="EMBL" id="KAJ7988716.1"/>
    </source>
</evidence>